<dbReference type="InterPro" id="IPR001163">
    <property type="entry name" value="Sm_dom_euk/arc"/>
</dbReference>
<keyword evidence="5 11" id="KW-0507">mRNA processing</keyword>
<keyword evidence="10 11" id="KW-0687">Ribonucleoprotein</keyword>
<dbReference type="FunFam" id="2.30.30.100:FF:000031">
    <property type="entry name" value="Small nuclear ribonucleoprotein E"/>
    <property type="match status" value="1"/>
</dbReference>
<keyword evidence="9 11" id="KW-0539">Nucleus</keyword>
<evidence type="ECO:0000313" key="14">
    <source>
        <dbReference type="Proteomes" id="UP000799779"/>
    </source>
</evidence>
<dbReference type="SMART" id="SM00651">
    <property type="entry name" value="Sm"/>
    <property type="match status" value="1"/>
</dbReference>
<dbReference type="GO" id="GO:0005681">
    <property type="term" value="C:spliceosomal complex"/>
    <property type="evidence" value="ECO:0007669"/>
    <property type="project" value="UniProtKB-KW"/>
</dbReference>
<dbReference type="InterPro" id="IPR010920">
    <property type="entry name" value="LSM_dom_sf"/>
</dbReference>
<keyword evidence="7 11" id="KW-0694">RNA-binding</keyword>
<name>A0A6A5W0X0_9PLEO</name>
<dbReference type="GO" id="GO:0000387">
    <property type="term" value="P:spliceosomal snRNP assembly"/>
    <property type="evidence" value="ECO:0007669"/>
    <property type="project" value="UniProtKB-UniRule"/>
</dbReference>
<accession>A0A6A5W0X0</accession>
<reference evidence="13" key="1">
    <citation type="journal article" date="2020" name="Stud. Mycol.">
        <title>101 Dothideomycetes genomes: a test case for predicting lifestyles and emergence of pathogens.</title>
        <authorList>
            <person name="Haridas S."/>
            <person name="Albert R."/>
            <person name="Binder M."/>
            <person name="Bloem J."/>
            <person name="Labutti K."/>
            <person name="Salamov A."/>
            <person name="Andreopoulos B."/>
            <person name="Baker S."/>
            <person name="Barry K."/>
            <person name="Bills G."/>
            <person name="Bluhm B."/>
            <person name="Cannon C."/>
            <person name="Castanera R."/>
            <person name="Culley D."/>
            <person name="Daum C."/>
            <person name="Ezra D."/>
            <person name="Gonzalez J."/>
            <person name="Henrissat B."/>
            <person name="Kuo A."/>
            <person name="Liang C."/>
            <person name="Lipzen A."/>
            <person name="Lutzoni F."/>
            <person name="Magnuson J."/>
            <person name="Mondo S."/>
            <person name="Nolan M."/>
            <person name="Ohm R."/>
            <person name="Pangilinan J."/>
            <person name="Park H.-J."/>
            <person name="Ramirez L."/>
            <person name="Alfaro M."/>
            <person name="Sun H."/>
            <person name="Tritt A."/>
            <person name="Yoshinaga Y."/>
            <person name="Zwiers L.-H."/>
            <person name="Turgeon B."/>
            <person name="Goodwin S."/>
            <person name="Spatafora J."/>
            <person name="Crous P."/>
            <person name="Grigoriev I."/>
        </authorList>
    </citation>
    <scope>NUCLEOTIDE SEQUENCE</scope>
    <source>
        <strain evidence="13">CBS 123094</strain>
    </source>
</reference>
<dbReference type="Pfam" id="PF01423">
    <property type="entry name" value="LSM"/>
    <property type="match status" value="1"/>
</dbReference>
<keyword evidence="14" id="KW-1185">Reference proteome</keyword>
<dbReference type="GO" id="GO:0003723">
    <property type="term" value="F:RNA binding"/>
    <property type="evidence" value="ECO:0007669"/>
    <property type="project" value="UniProtKB-KW"/>
</dbReference>
<dbReference type="InterPro" id="IPR027078">
    <property type="entry name" value="snRNP-E"/>
</dbReference>
<feature type="domain" description="Sm" evidence="12">
    <location>
        <begin position="17"/>
        <end position="95"/>
    </location>
</feature>
<dbReference type="AlphaFoldDB" id="A0A6A5W0X0"/>
<evidence type="ECO:0000259" key="12">
    <source>
        <dbReference type="PROSITE" id="PS52002"/>
    </source>
</evidence>
<evidence type="ECO:0000256" key="1">
    <source>
        <dbReference type="ARBA" id="ARBA00004123"/>
    </source>
</evidence>
<dbReference type="EMBL" id="ML977639">
    <property type="protein sequence ID" value="KAF1995423.1"/>
    <property type="molecule type" value="Genomic_DNA"/>
</dbReference>
<evidence type="ECO:0000256" key="6">
    <source>
        <dbReference type="ARBA" id="ARBA00022728"/>
    </source>
</evidence>
<dbReference type="OrthoDB" id="25620at2759"/>
<proteinExistence type="inferred from homology"/>
<comment type="subcellular location">
    <subcellularLocation>
        <location evidence="2">Cytoplasm</location>
    </subcellularLocation>
    <subcellularLocation>
        <location evidence="1 11">Nucleus</location>
    </subcellularLocation>
</comment>
<dbReference type="GO" id="GO:0005682">
    <property type="term" value="C:U5 snRNP"/>
    <property type="evidence" value="ECO:0007669"/>
    <property type="project" value="UniProtKB-UniRule"/>
</dbReference>
<dbReference type="PROSITE" id="PS52002">
    <property type="entry name" value="SM"/>
    <property type="match status" value="1"/>
</dbReference>
<sequence length="95" mass="10751">MGGRGHGGGGKVMVHPINVIFKLLQTRALISVWLFENLNMRIEGRLRGFDEFMNLVIDDATEVYLERKDAAESRRKIGQVLLKGDNVTLIQEVQQ</sequence>
<dbReference type="CDD" id="cd01718">
    <property type="entry name" value="Sm_E"/>
    <property type="match status" value="1"/>
</dbReference>
<keyword evidence="4" id="KW-0963">Cytoplasm</keyword>
<organism evidence="13 14">
    <name type="scientific">Amniculicola lignicola CBS 123094</name>
    <dbReference type="NCBI Taxonomy" id="1392246"/>
    <lineage>
        <taxon>Eukaryota</taxon>
        <taxon>Fungi</taxon>
        <taxon>Dikarya</taxon>
        <taxon>Ascomycota</taxon>
        <taxon>Pezizomycotina</taxon>
        <taxon>Dothideomycetes</taxon>
        <taxon>Pleosporomycetidae</taxon>
        <taxon>Pleosporales</taxon>
        <taxon>Amniculicolaceae</taxon>
        <taxon>Amniculicola</taxon>
    </lineage>
</organism>
<evidence type="ECO:0000256" key="8">
    <source>
        <dbReference type="ARBA" id="ARBA00023187"/>
    </source>
</evidence>
<evidence type="ECO:0000256" key="3">
    <source>
        <dbReference type="ARBA" id="ARBA00006850"/>
    </source>
</evidence>
<dbReference type="Proteomes" id="UP000799779">
    <property type="component" value="Unassembled WGS sequence"/>
</dbReference>
<evidence type="ECO:0000313" key="13">
    <source>
        <dbReference type="EMBL" id="KAF1995423.1"/>
    </source>
</evidence>
<dbReference type="GO" id="GO:0046540">
    <property type="term" value="C:U4/U6 x U5 tri-snRNP complex"/>
    <property type="evidence" value="ECO:0007669"/>
    <property type="project" value="UniProtKB-UniRule"/>
</dbReference>
<evidence type="ECO:0000256" key="2">
    <source>
        <dbReference type="ARBA" id="ARBA00004496"/>
    </source>
</evidence>
<comment type="function">
    <text evidence="11">Involved in pre-mRNA splicing. Binds and is required for the stability of snRNA U1, U2, U4 and U5 which contain a highly conserved structural motif called the Sm binding site. Involved in cap modification.</text>
</comment>
<evidence type="ECO:0000256" key="11">
    <source>
        <dbReference type="RuleBase" id="RU365053"/>
    </source>
</evidence>
<dbReference type="Gene3D" id="2.30.30.100">
    <property type="match status" value="1"/>
</dbReference>
<evidence type="ECO:0000256" key="5">
    <source>
        <dbReference type="ARBA" id="ARBA00022664"/>
    </source>
</evidence>
<dbReference type="GO" id="GO:0005685">
    <property type="term" value="C:U1 snRNP"/>
    <property type="evidence" value="ECO:0007669"/>
    <property type="project" value="UniProtKB-UniRule"/>
</dbReference>
<evidence type="ECO:0000256" key="4">
    <source>
        <dbReference type="ARBA" id="ARBA00022490"/>
    </source>
</evidence>
<dbReference type="InterPro" id="IPR047575">
    <property type="entry name" value="Sm"/>
</dbReference>
<dbReference type="PANTHER" id="PTHR11193">
    <property type="entry name" value="SMALL NUCLEAR RIBONUCLEOPROTEIN E"/>
    <property type="match status" value="1"/>
</dbReference>
<protein>
    <recommendedName>
        <fullName evidence="11">Small nuclear ribonucleoprotein E</fullName>
        <shortName evidence="11">snRNP-E</shortName>
    </recommendedName>
    <alternativeName>
        <fullName evidence="11">Sm protein E</fullName>
    </alternativeName>
</protein>
<keyword evidence="6 11" id="KW-0747">Spliceosome</keyword>
<evidence type="ECO:0000256" key="10">
    <source>
        <dbReference type="ARBA" id="ARBA00023274"/>
    </source>
</evidence>
<evidence type="ECO:0000256" key="9">
    <source>
        <dbReference type="ARBA" id="ARBA00023242"/>
    </source>
</evidence>
<dbReference type="GO" id="GO:0005687">
    <property type="term" value="C:U4 snRNP"/>
    <property type="evidence" value="ECO:0007669"/>
    <property type="project" value="UniProtKB-UniRule"/>
</dbReference>
<keyword evidence="8 11" id="KW-0508">mRNA splicing</keyword>
<evidence type="ECO:0000256" key="7">
    <source>
        <dbReference type="ARBA" id="ARBA00022884"/>
    </source>
</evidence>
<dbReference type="GO" id="GO:0005686">
    <property type="term" value="C:U2 snRNP"/>
    <property type="evidence" value="ECO:0007669"/>
    <property type="project" value="UniProtKB-UniRule"/>
</dbReference>
<gene>
    <name evidence="13" type="ORF">P154DRAFT_526342</name>
</gene>
<comment type="similarity">
    <text evidence="3 11">Belongs to the snRNP Sm proteins family.</text>
</comment>
<dbReference type="SUPFAM" id="SSF50182">
    <property type="entry name" value="Sm-like ribonucleoproteins"/>
    <property type="match status" value="1"/>
</dbReference>
<dbReference type="GO" id="GO:0005737">
    <property type="term" value="C:cytoplasm"/>
    <property type="evidence" value="ECO:0007669"/>
    <property type="project" value="UniProtKB-SubCell"/>
</dbReference>